<dbReference type="AlphaFoldDB" id="A0AA35ZDF9"/>
<protein>
    <submittedName>
        <fullName evidence="1">Uncharacterized protein</fullName>
    </submittedName>
</protein>
<organism evidence="1 2">
    <name type="scientific">Lactuca saligna</name>
    <name type="common">Willowleaf lettuce</name>
    <dbReference type="NCBI Taxonomy" id="75948"/>
    <lineage>
        <taxon>Eukaryota</taxon>
        <taxon>Viridiplantae</taxon>
        <taxon>Streptophyta</taxon>
        <taxon>Embryophyta</taxon>
        <taxon>Tracheophyta</taxon>
        <taxon>Spermatophyta</taxon>
        <taxon>Magnoliopsida</taxon>
        <taxon>eudicotyledons</taxon>
        <taxon>Gunneridae</taxon>
        <taxon>Pentapetalae</taxon>
        <taxon>asterids</taxon>
        <taxon>campanulids</taxon>
        <taxon>Asterales</taxon>
        <taxon>Asteraceae</taxon>
        <taxon>Cichorioideae</taxon>
        <taxon>Cichorieae</taxon>
        <taxon>Lactucinae</taxon>
        <taxon>Lactuca</taxon>
    </lineage>
</organism>
<proteinExistence type="predicted"/>
<gene>
    <name evidence="1" type="ORF">LSALG_LOCUS28943</name>
</gene>
<evidence type="ECO:0000313" key="2">
    <source>
        <dbReference type="Proteomes" id="UP001177003"/>
    </source>
</evidence>
<dbReference type="Proteomes" id="UP001177003">
    <property type="component" value="Chromosome 6"/>
</dbReference>
<name>A0AA35ZDF9_LACSI</name>
<reference evidence="1" key="1">
    <citation type="submission" date="2023-04" db="EMBL/GenBank/DDBJ databases">
        <authorList>
            <person name="Vijverberg K."/>
            <person name="Xiong W."/>
            <person name="Schranz E."/>
        </authorList>
    </citation>
    <scope>NUCLEOTIDE SEQUENCE</scope>
</reference>
<evidence type="ECO:0000313" key="1">
    <source>
        <dbReference type="EMBL" id="CAI9289717.1"/>
    </source>
</evidence>
<keyword evidence="2" id="KW-1185">Reference proteome</keyword>
<dbReference type="EMBL" id="OX465082">
    <property type="protein sequence ID" value="CAI9289717.1"/>
    <property type="molecule type" value="Genomic_DNA"/>
</dbReference>
<accession>A0AA35ZDF9</accession>
<sequence length="147" mass="16345">MVTEISHSFLPLSRRLQTEPIEDLIGDADEGVGSSSSSIREGKKYAGSRKGLVWKICCRGRRSRFSNEFVSSLVFNPTKGLWERTKDSNDQGRVLRDDGELKGWYGRSGLVVITKGRVGGEVGYYTVEMEAASSWPVVKKNGKGREK</sequence>